<dbReference type="EMBL" id="SAYW01000001">
    <property type="protein sequence ID" value="RWU10880.1"/>
    <property type="molecule type" value="Genomic_DNA"/>
</dbReference>
<protein>
    <recommendedName>
        <fullName evidence="4">DUF3575 domain-containing protein</fullName>
    </recommendedName>
</protein>
<keyword evidence="1" id="KW-0732">Signal</keyword>
<feature type="chain" id="PRO_5018598769" description="DUF3575 domain-containing protein" evidence="1">
    <location>
        <begin position="23"/>
        <end position="208"/>
    </location>
</feature>
<organism evidence="2 3">
    <name type="scientific">Pedobacter chitinilyticus</name>
    <dbReference type="NCBI Taxonomy" id="2233776"/>
    <lineage>
        <taxon>Bacteria</taxon>
        <taxon>Pseudomonadati</taxon>
        <taxon>Bacteroidota</taxon>
        <taxon>Sphingobacteriia</taxon>
        <taxon>Sphingobacteriales</taxon>
        <taxon>Sphingobacteriaceae</taxon>
        <taxon>Pedobacter</taxon>
    </lineage>
</organism>
<comment type="caution">
    <text evidence="2">The sequence shown here is derived from an EMBL/GenBank/DDBJ whole genome shotgun (WGS) entry which is preliminary data.</text>
</comment>
<dbReference type="OrthoDB" id="827620at2"/>
<sequence length="208" mass="24150">MLKKILGIALALVLARNLHTNAQDTQPDSTDRKYFIGSTFLMLGNCIPNDRNPPHFIQLNVGYRITPKDVVFLELKKSRFAYPLGIPWGKSFDAPGENYPGHVRQNVIGLAYNRFWWKGLYTAIHAMNAFQRYYNEQDQKIANGFTLFMTYRLGYQLQLFKNRFFIEPSVGLTHWPIKTNTPPSFKAKENKWPAYFGFEPGLHFGFNF</sequence>
<proteinExistence type="predicted"/>
<dbReference type="AlphaFoldDB" id="A0A3S3R987"/>
<name>A0A3S3R987_9SPHI</name>
<evidence type="ECO:0008006" key="4">
    <source>
        <dbReference type="Google" id="ProtNLM"/>
    </source>
</evidence>
<accession>A0A3S3R987</accession>
<reference evidence="2 3" key="1">
    <citation type="submission" date="2018-06" db="EMBL/GenBank/DDBJ databases">
        <title>Pedobacter endophyticus sp. nov., an endophytic bacterium isolated from a leaf of Triticum aestivum.</title>
        <authorList>
            <person name="Zhang L."/>
        </authorList>
    </citation>
    <scope>NUCLEOTIDE SEQUENCE [LARGE SCALE GENOMIC DNA]</scope>
    <source>
        <strain evidence="2 3">CM134L-2</strain>
    </source>
</reference>
<feature type="signal peptide" evidence="1">
    <location>
        <begin position="1"/>
        <end position="22"/>
    </location>
</feature>
<dbReference type="RefSeq" id="WP_113646361.1">
    <property type="nucleotide sequence ID" value="NZ_QMHN01000001.1"/>
</dbReference>
<gene>
    <name evidence="2" type="ORF">DPV69_05995</name>
</gene>
<evidence type="ECO:0000313" key="3">
    <source>
        <dbReference type="Proteomes" id="UP000284120"/>
    </source>
</evidence>
<dbReference type="Proteomes" id="UP000284120">
    <property type="component" value="Unassembled WGS sequence"/>
</dbReference>
<evidence type="ECO:0000313" key="2">
    <source>
        <dbReference type="EMBL" id="RWU10880.1"/>
    </source>
</evidence>
<keyword evidence="3" id="KW-1185">Reference proteome</keyword>
<evidence type="ECO:0000256" key="1">
    <source>
        <dbReference type="SAM" id="SignalP"/>
    </source>
</evidence>